<comment type="caution">
    <text evidence="14">Lacks conserved residue(s) required for the propagation of feature annotation.</text>
</comment>
<dbReference type="GO" id="GO:0009055">
    <property type="term" value="F:electron transfer activity"/>
    <property type="evidence" value="ECO:0007669"/>
    <property type="project" value="UniProtKB-UniRule"/>
</dbReference>
<evidence type="ECO:0000256" key="9">
    <source>
        <dbReference type="ARBA" id="ARBA00023002"/>
    </source>
</evidence>
<organism evidence="16 17">
    <name type="scientific">Pseudomonas endophytica</name>
    <dbReference type="NCBI Taxonomy" id="1563157"/>
    <lineage>
        <taxon>Bacteria</taxon>
        <taxon>Pseudomonadati</taxon>
        <taxon>Pseudomonadota</taxon>
        <taxon>Gammaproteobacteria</taxon>
        <taxon>Pseudomonadales</taxon>
        <taxon>Pseudomonadaceae</taxon>
        <taxon>Pseudomonas</taxon>
    </lineage>
</organism>
<evidence type="ECO:0000313" key="16">
    <source>
        <dbReference type="EMBL" id="KQB53000.1"/>
    </source>
</evidence>
<feature type="transmembrane region" description="Helical" evidence="15">
    <location>
        <begin position="63"/>
        <end position="84"/>
    </location>
</feature>
<keyword evidence="3 14" id="KW-0813">Transport</keyword>
<evidence type="ECO:0000256" key="1">
    <source>
        <dbReference type="ARBA" id="ARBA00004429"/>
    </source>
</evidence>
<keyword evidence="17" id="KW-1185">Reference proteome</keyword>
<proteinExistence type="inferred from homology"/>
<feature type="topological domain" description="Cytoplasmic" evidence="14">
    <location>
        <begin position="1"/>
        <end position="9"/>
    </location>
</feature>
<keyword evidence="12 14" id="KW-0143">Chaperone</keyword>
<feature type="disulfide bond" description="Redox-active" evidence="14">
    <location>
        <begin position="36"/>
        <end position="39"/>
    </location>
</feature>
<feature type="topological domain" description="Cytoplasmic" evidence="14">
    <location>
        <begin position="62"/>
        <end position="67"/>
    </location>
</feature>
<keyword evidence="9 14" id="KW-0560">Oxidoreductase</keyword>
<dbReference type="GO" id="GO:0015035">
    <property type="term" value="F:protein-disulfide reductase activity"/>
    <property type="evidence" value="ECO:0007669"/>
    <property type="project" value="UniProtKB-UniRule"/>
</dbReference>
<dbReference type="SUPFAM" id="SSF158442">
    <property type="entry name" value="DsbB-like"/>
    <property type="match status" value="1"/>
</dbReference>
<dbReference type="EMBL" id="LLWH01000178">
    <property type="protein sequence ID" value="KQB53000.1"/>
    <property type="molecule type" value="Genomic_DNA"/>
</dbReference>
<dbReference type="HAMAP" id="MF_00286">
    <property type="entry name" value="DsbB"/>
    <property type="match status" value="1"/>
</dbReference>
<feature type="transmembrane region" description="Helical" evidence="15">
    <location>
        <begin position="32"/>
        <end position="56"/>
    </location>
</feature>
<dbReference type="InterPro" id="IPR050183">
    <property type="entry name" value="DsbB"/>
</dbReference>
<name>A0A0Q0YUZ6_9PSED</name>
<dbReference type="Gene3D" id="1.20.1550.10">
    <property type="entry name" value="DsbB-like"/>
    <property type="match status" value="1"/>
</dbReference>
<evidence type="ECO:0000256" key="10">
    <source>
        <dbReference type="ARBA" id="ARBA00023136"/>
    </source>
</evidence>
<dbReference type="PANTHER" id="PTHR36570">
    <property type="entry name" value="DISULFIDE BOND FORMATION PROTEIN B"/>
    <property type="match status" value="1"/>
</dbReference>
<keyword evidence="6 14" id="KW-0812">Transmembrane</keyword>
<dbReference type="GO" id="GO:0005886">
    <property type="term" value="C:plasma membrane"/>
    <property type="evidence" value="ECO:0007669"/>
    <property type="project" value="UniProtKB-SubCell"/>
</dbReference>
<evidence type="ECO:0000256" key="14">
    <source>
        <dbReference type="HAMAP-Rule" id="MF_00286"/>
    </source>
</evidence>
<keyword evidence="7 14" id="KW-0249">Electron transport</keyword>
<dbReference type="RefSeq" id="WP_055103509.1">
    <property type="nucleotide sequence ID" value="NZ_LLWH01000178.1"/>
</dbReference>
<accession>A0A0Q0YUZ6</accession>
<dbReference type="GO" id="GO:0006457">
    <property type="term" value="P:protein folding"/>
    <property type="evidence" value="ECO:0007669"/>
    <property type="project" value="InterPro"/>
</dbReference>
<dbReference type="PANTHER" id="PTHR36570:SF3">
    <property type="entry name" value="DISULFIDE BOND FORMATION PROTEIN B"/>
    <property type="match status" value="1"/>
</dbReference>
<gene>
    <name evidence="14" type="primary">dsbB</name>
    <name evidence="16" type="ORF">AQS70_12010</name>
</gene>
<evidence type="ECO:0000256" key="6">
    <source>
        <dbReference type="ARBA" id="ARBA00022692"/>
    </source>
</evidence>
<evidence type="ECO:0000256" key="15">
    <source>
        <dbReference type="SAM" id="Phobius"/>
    </source>
</evidence>
<dbReference type="InterPro" id="IPR003752">
    <property type="entry name" value="DiS_bond_form_DsbB/BdbC"/>
</dbReference>
<keyword evidence="4 14" id="KW-1003">Cell membrane</keyword>
<feature type="topological domain" description="Cytoplasmic" evidence="14">
    <location>
        <begin position="162"/>
        <end position="179"/>
    </location>
</feature>
<dbReference type="OrthoDB" id="3711263at2"/>
<feature type="topological domain" description="Periplasmic" evidence="14">
    <location>
        <begin position="27"/>
        <end position="44"/>
    </location>
</feature>
<keyword evidence="11 14" id="KW-1015">Disulfide bond</keyword>
<comment type="caution">
    <text evidence="16">The sequence shown here is derived from an EMBL/GenBank/DDBJ whole genome shotgun (WGS) entry which is preliminary data.</text>
</comment>
<comment type="function">
    <text evidence="14">Required for disulfide bond formation in some periplasmic proteins. Acts by oxidizing the DsbA protein.</text>
</comment>
<evidence type="ECO:0000256" key="3">
    <source>
        <dbReference type="ARBA" id="ARBA00022448"/>
    </source>
</evidence>
<comment type="subcellular location">
    <subcellularLocation>
        <location evidence="1">Cell inner membrane</location>
        <topology evidence="1">Multi-pass membrane protein</topology>
    </subcellularLocation>
    <subcellularLocation>
        <location evidence="14">Cell membrane</location>
        <topology evidence="14">Multi-pass membrane protein</topology>
    </subcellularLocation>
</comment>
<dbReference type="InterPro" id="IPR023380">
    <property type="entry name" value="DsbB-like_sf"/>
</dbReference>
<reference evidence="16 17" key="1">
    <citation type="submission" date="2015-10" db="EMBL/GenBank/DDBJ databases">
        <title>Pseudomonas helleri sp. nov. and Pseudomonas weihenstephanensis sp. nov., isolated from raw cows milk.</title>
        <authorList>
            <person name="Von Neubeck M."/>
            <person name="Huptas C."/>
            <person name="Wenning M."/>
            <person name="Scherer S."/>
        </authorList>
    </citation>
    <scope>NUCLEOTIDE SEQUENCE [LARGE SCALE GENOMIC DNA]</scope>
    <source>
        <strain evidence="16 17">BSTT44</strain>
    </source>
</reference>
<keyword evidence="10 14" id="KW-0472">Membrane</keyword>
<evidence type="ECO:0000256" key="2">
    <source>
        <dbReference type="ARBA" id="ARBA00008823"/>
    </source>
</evidence>
<evidence type="ECO:0000256" key="13">
    <source>
        <dbReference type="ARBA" id="ARBA00023284"/>
    </source>
</evidence>
<evidence type="ECO:0000313" key="17">
    <source>
        <dbReference type="Proteomes" id="UP000050342"/>
    </source>
</evidence>
<evidence type="ECO:0000256" key="4">
    <source>
        <dbReference type="ARBA" id="ARBA00022475"/>
    </source>
</evidence>
<evidence type="ECO:0000256" key="11">
    <source>
        <dbReference type="ARBA" id="ARBA00023157"/>
    </source>
</evidence>
<sequence>MLLACSRFIFLVAFFASALVLGASLYLEYGPGLTPCLLCLVQRYLLQAFCFVNLIAFVHAPRFIGVLGYSFLAMLLALAGLASATQQVLSQRLSAEQLMICQPDLAHLWNNLSLSELFTSIYRGTEACAQIQWTLFNLSIPELSMLAFAGLAALSLFQWVRYFLPGKKPRPATRSSTSY</sequence>
<evidence type="ECO:0000256" key="12">
    <source>
        <dbReference type="ARBA" id="ARBA00023186"/>
    </source>
</evidence>
<feature type="transmembrane region" description="Helical" evidence="15">
    <location>
        <begin position="143"/>
        <end position="164"/>
    </location>
</feature>
<dbReference type="Pfam" id="PF02600">
    <property type="entry name" value="DsbB"/>
    <property type="match status" value="1"/>
</dbReference>
<evidence type="ECO:0000256" key="5">
    <source>
        <dbReference type="ARBA" id="ARBA00022519"/>
    </source>
</evidence>
<evidence type="ECO:0000256" key="7">
    <source>
        <dbReference type="ARBA" id="ARBA00022982"/>
    </source>
</evidence>
<protein>
    <recommendedName>
        <fullName evidence="14">Disulfide bond formation protein B</fullName>
    </recommendedName>
    <alternativeName>
        <fullName evidence="14">Disulfide oxidoreductase</fullName>
    </alternativeName>
</protein>
<dbReference type="Proteomes" id="UP000050342">
    <property type="component" value="Unassembled WGS sequence"/>
</dbReference>
<keyword evidence="8 14" id="KW-1133">Transmembrane helix</keyword>
<comment type="similarity">
    <text evidence="2 14">Belongs to the DsbB family.</text>
</comment>
<keyword evidence="13 14" id="KW-0676">Redox-active center</keyword>
<dbReference type="AlphaFoldDB" id="A0A0Q0YUZ6"/>
<dbReference type="InterPro" id="IPR022920">
    <property type="entry name" value="Disulphide_bond_form_DsbB"/>
</dbReference>
<evidence type="ECO:0000256" key="8">
    <source>
        <dbReference type="ARBA" id="ARBA00022989"/>
    </source>
</evidence>
<dbReference type="STRING" id="1563157.AQS70_12010"/>
<keyword evidence="5" id="KW-0997">Cell inner membrane</keyword>